<reference evidence="1 2" key="1">
    <citation type="submission" date="2020-04" db="EMBL/GenBank/DDBJ databases">
        <title>Novel species.</title>
        <authorList>
            <person name="Teo W.F.A."/>
            <person name="Lipun K."/>
            <person name="Srisuk N."/>
            <person name="Duangmal K."/>
        </authorList>
    </citation>
    <scope>NUCLEOTIDE SEQUENCE [LARGE SCALE GENOMIC DNA]</scope>
    <source>
        <strain evidence="1 2">K13G38</strain>
    </source>
</reference>
<proteinExistence type="predicted"/>
<dbReference type="InterPro" id="IPR012349">
    <property type="entry name" value="Split_barrel_FMN-bd"/>
</dbReference>
<protein>
    <submittedName>
        <fullName evidence="1">Pyridoxamine 5'-phosphate oxidase family protein</fullName>
    </submittedName>
</protein>
<organism evidence="1 2">
    <name type="scientific">Amycolatopsis acididurans</name>
    <dbReference type="NCBI Taxonomy" id="2724524"/>
    <lineage>
        <taxon>Bacteria</taxon>
        <taxon>Bacillati</taxon>
        <taxon>Actinomycetota</taxon>
        <taxon>Actinomycetes</taxon>
        <taxon>Pseudonocardiales</taxon>
        <taxon>Pseudonocardiaceae</taxon>
        <taxon>Amycolatopsis</taxon>
    </lineage>
</organism>
<dbReference type="Proteomes" id="UP000715441">
    <property type="component" value="Unassembled WGS sequence"/>
</dbReference>
<evidence type="ECO:0000313" key="2">
    <source>
        <dbReference type="Proteomes" id="UP000715441"/>
    </source>
</evidence>
<sequence length="124" mass="13187">MPSTESEVLGVRECLSLLRSVAVGRLVFSAAALPAIRPVTFTIAAGFVVIPDARGSWADKLDRTVVAFEADQIDEATHTGWSVVAVGKAELVGDLDEDVTSMRGRALKVNIERVTGRRLVPVAA</sequence>
<dbReference type="EMBL" id="JAAXLS010000036">
    <property type="protein sequence ID" value="NKQ57439.1"/>
    <property type="molecule type" value="Genomic_DNA"/>
</dbReference>
<evidence type="ECO:0000313" key="1">
    <source>
        <dbReference type="EMBL" id="NKQ57439.1"/>
    </source>
</evidence>
<dbReference type="Gene3D" id="2.30.110.10">
    <property type="entry name" value="Electron Transport, Fmn-binding Protein, Chain A"/>
    <property type="match status" value="1"/>
</dbReference>
<dbReference type="RefSeq" id="WP_168520463.1">
    <property type="nucleotide sequence ID" value="NZ_JAAXLS010000036.1"/>
</dbReference>
<name>A0ABX1JDA8_9PSEU</name>
<dbReference type="SUPFAM" id="SSF50475">
    <property type="entry name" value="FMN-binding split barrel"/>
    <property type="match status" value="1"/>
</dbReference>
<dbReference type="Pfam" id="PF12900">
    <property type="entry name" value="Pyridox_ox_2"/>
    <property type="match status" value="1"/>
</dbReference>
<dbReference type="InterPro" id="IPR024747">
    <property type="entry name" value="Pyridox_Oxase-rel"/>
</dbReference>
<keyword evidence="2" id="KW-1185">Reference proteome</keyword>
<accession>A0ABX1JDA8</accession>
<comment type="caution">
    <text evidence="1">The sequence shown here is derived from an EMBL/GenBank/DDBJ whole genome shotgun (WGS) entry which is preliminary data.</text>
</comment>
<gene>
    <name evidence="1" type="ORF">HFP15_31700</name>
</gene>